<dbReference type="Gene3D" id="2.40.30.170">
    <property type="match status" value="1"/>
</dbReference>
<evidence type="ECO:0000259" key="6">
    <source>
        <dbReference type="Pfam" id="PF26002"/>
    </source>
</evidence>
<comment type="caution">
    <text evidence="7">The sequence shown here is derived from an EMBL/GenBank/DDBJ whole genome shotgun (WGS) entry which is preliminary data.</text>
</comment>
<dbReference type="RefSeq" id="WP_309561972.1">
    <property type="nucleotide sequence ID" value="NZ_JAVJIU010000004.1"/>
</dbReference>
<dbReference type="PANTHER" id="PTHR30386">
    <property type="entry name" value="MEMBRANE FUSION SUBUNIT OF EMRAB-TOLC MULTIDRUG EFFLUX PUMP"/>
    <property type="match status" value="1"/>
</dbReference>
<proteinExistence type="predicted"/>
<evidence type="ECO:0000313" key="8">
    <source>
        <dbReference type="Proteomes" id="UP001257234"/>
    </source>
</evidence>
<evidence type="ECO:0000256" key="4">
    <source>
        <dbReference type="ARBA" id="ARBA00023136"/>
    </source>
</evidence>
<keyword evidence="2 5" id="KW-0812">Transmembrane</keyword>
<evidence type="ECO:0000313" key="7">
    <source>
        <dbReference type="EMBL" id="MDR5591103.1"/>
    </source>
</evidence>
<keyword evidence="3 5" id="KW-1133">Transmembrane helix</keyword>
<dbReference type="PANTHER" id="PTHR30386:SF26">
    <property type="entry name" value="TRANSPORT PROTEIN COMB"/>
    <property type="match status" value="1"/>
</dbReference>
<dbReference type="Gene3D" id="1.10.287.470">
    <property type="entry name" value="Helix hairpin bin"/>
    <property type="match status" value="1"/>
</dbReference>
<evidence type="ECO:0000256" key="1">
    <source>
        <dbReference type="ARBA" id="ARBA00004167"/>
    </source>
</evidence>
<name>A0ABU1ESG0_9FLAO</name>
<dbReference type="Pfam" id="PF26002">
    <property type="entry name" value="Beta-barrel_AprE"/>
    <property type="match status" value="1"/>
</dbReference>
<keyword evidence="4 5" id="KW-0472">Membrane</keyword>
<feature type="transmembrane region" description="Helical" evidence="5">
    <location>
        <begin position="30"/>
        <end position="49"/>
    </location>
</feature>
<sequence>MPNPNLENTDLRSEEVQDILTRVPHWMIRWGSLLFLLLIIMFLFISWFVKYPDIVNSTAFITTKVPPQKEFAKLTGKFDSIFVSDGQKVYPNQTLAVIENSARYQDVYKLKSILDTIRLKNDNFEFPIDELPILLLGEVESDYALFENSYIAYKLNKDLNPYSNEAFANKVSLSELKVRLRNLKLQEEINQVELKVKKKDLDRHDDLYEKGVISAQEFENKQLEYLNAKRNFKNNLASISQLRESISDAQKISKSTIIKSKREEMTLLKKVVQTFHQLKNSIKNWELSYVLSSEIEGKVSFLTYWSKNQTVNQGDLVFTVIPSQSSSIIARLKTPAQNSGKIEVGQKVNISLQNYPETEFGFLKGKVKSISNLPNKNGLYIVDVSLPQELITSYGQEINFKQEMTGTANIITEDLRLMERFFYQLKDVFNR</sequence>
<organism evidence="7 8">
    <name type="scientific">Christiangramia sediminicola</name>
    <dbReference type="NCBI Taxonomy" id="3073267"/>
    <lineage>
        <taxon>Bacteria</taxon>
        <taxon>Pseudomonadati</taxon>
        <taxon>Bacteroidota</taxon>
        <taxon>Flavobacteriia</taxon>
        <taxon>Flavobacteriales</taxon>
        <taxon>Flavobacteriaceae</taxon>
        <taxon>Christiangramia</taxon>
    </lineage>
</organism>
<evidence type="ECO:0000256" key="5">
    <source>
        <dbReference type="SAM" id="Phobius"/>
    </source>
</evidence>
<dbReference type="Proteomes" id="UP001257234">
    <property type="component" value="Unassembled WGS sequence"/>
</dbReference>
<feature type="domain" description="AprE-like beta-barrel" evidence="6">
    <location>
        <begin position="330"/>
        <end position="412"/>
    </location>
</feature>
<protein>
    <submittedName>
        <fullName evidence="7">HlyD family efflux transporter periplasmic adaptor subunit</fullName>
    </submittedName>
</protein>
<gene>
    <name evidence="7" type="ORF">RE431_10685</name>
</gene>
<reference evidence="8" key="1">
    <citation type="submission" date="2023-07" db="EMBL/GenBank/DDBJ databases">
        <title>Christiangramia sp. SM2212., a novel bacterium of the family Flavobacteriaceae isolated from the sea sediment.</title>
        <authorList>
            <person name="Wang J."/>
            <person name="Zhang X."/>
        </authorList>
    </citation>
    <scope>NUCLEOTIDE SEQUENCE [LARGE SCALE GENOMIC DNA]</scope>
    <source>
        <strain evidence="8">SM2212</strain>
    </source>
</reference>
<dbReference type="EMBL" id="JAVJIU010000004">
    <property type="protein sequence ID" value="MDR5591103.1"/>
    <property type="molecule type" value="Genomic_DNA"/>
</dbReference>
<comment type="subcellular location">
    <subcellularLocation>
        <location evidence="1">Membrane</location>
        <topology evidence="1">Single-pass membrane protein</topology>
    </subcellularLocation>
</comment>
<accession>A0ABU1ESG0</accession>
<dbReference type="InterPro" id="IPR058982">
    <property type="entry name" value="Beta-barrel_AprE"/>
</dbReference>
<evidence type="ECO:0000256" key="2">
    <source>
        <dbReference type="ARBA" id="ARBA00022692"/>
    </source>
</evidence>
<evidence type="ECO:0000256" key="3">
    <source>
        <dbReference type="ARBA" id="ARBA00022989"/>
    </source>
</evidence>
<dbReference type="PRINTS" id="PR01490">
    <property type="entry name" value="RTXTOXIND"/>
</dbReference>
<keyword evidence="8" id="KW-1185">Reference proteome</keyword>
<dbReference type="InterPro" id="IPR050739">
    <property type="entry name" value="MFP"/>
</dbReference>